<keyword evidence="3" id="KW-1185">Reference proteome</keyword>
<comment type="caution">
    <text evidence="2">The sequence shown here is derived from an EMBL/GenBank/DDBJ whole genome shotgun (WGS) entry which is preliminary data.</text>
</comment>
<feature type="signal peptide" evidence="1">
    <location>
        <begin position="1"/>
        <end position="21"/>
    </location>
</feature>
<evidence type="ECO:0000256" key="1">
    <source>
        <dbReference type="SAM" id="SignalP"/>
    </source>
</evidence>
<name>A0ABN1K9L9_9FLAO</name>
<reference evidence="2 3" key="1">
    <citation type="journal article" date="2019" name="Int. J. Syst. Evol. Microbiol.">
        <title>The Global Catalogue of Microorganisms (GCM) 10K type strain sequencing project: providing services to taxonomists for standard genome sequencing and annotation.</title>
        <authorList>
            <consortium name="The Broad Institute Genomics Platform"/>
            <consortium name="The Broad Institute Genome Sequencing Center for Infectious Disease"/>
            <person name="Wu L."/>
            <person name="Ma J."/>
        </authorList>
    </citation>
    <scope>NUCLEOTIDE SEQUENCE [LARGE SCALE GENOMIC DNA]</scope>
    <source>
        <strain evidence="2 3">JCM 16231</strain>
    </source>
</reference>
<dbReference type="Proteomes" id="UP001500185">
    <property type="component" value="Unassembled WGS sequence"/>
</dbReference>
<evidence type="ECO:0000313" key="3">
    <source>
        <dbReference type="Proteomes" id="UP001500185"/>
    </source>
</evidence>
<sequence length="179" mass="19694">MKTIKLLSLSLLATLLFSACSDDDEAPQVINEEEEITTLNVYLTPDNDTESLTFSFTDLDGGVSEPTIVNNGLQANTSYTGRIEFLNENESPVENITDEVIAEAEEHQVFFITETGLDVTIDYLDFDDNDDPLGVEFRLVAESVSSGNLTFILIHEGNKSTPEADGETDIEVTFDVTVE</sequence>
<keyword evidence="1" id="KW-0732">Signal</keyword>
<gene>
    <name evidence="2" type="ORF">GCM10009433_17460</name>
</gene>
<dbReference type="EMBL" id="BAAAGG010000005">
    <property type="protein sequence ID" value="GAA0759351.1"/>
    <property type="molecule type" value="Genomic_DNA"/>
</dbReference>
<accession>A0ABN1K9L9</accession>
<dbReference type="RefSeq" id="WP_224454264.1">
    <property type="nucleotide sequence ID" value="NZ_BAAAGG010000005.1"/>
</dbReference>
<feature type="chain" id="PRO_5045312736" description="Type 1 periplasmic binding fold superfamily protein" evidence="1">
    <location>
        <begin position="22"/>
        <end position="179"/>
    </location>
</feature>
<proteinExistence type="predicted"/>
<organism evidence="2 3">
    <name type="scientific">Psychroflexus lacisalsi</name>
    <dbReference type="NCBI Taxonomy" id="503928"/>
    <lineage>
        <taxon>Bacteria</taxon>
        <taxon>Pseudomonadati</taxon>
        <taxon>Bacteroidota</taxon>
        <taxon>Flavobacteriia</taxon>
        <taxon>Flavobacteriales</taxon>
        <taxon>Flavobacteriaceae</taxon>
        <taxon>Psychroflexus</taxon>
    </lineage>
</organism>
<evidence type="ECO:0000313" key="2">
    <source>
        <dbReference type="EMBL" id="GAA0759351.1"/>
    </source>
</evidence>
<dbReference type="PROSITE" id="PS51257">
    <property type="entry name" value="PROKAR_LIPOPROTEIN"/>
    <property type="match status" value="1"/>
</dbReference>
<evidence type="ECO:0008006" key="4">
    <source>
        <dbReference type="Google" id="ProtNLM"/>
    </source>
</evidence>
<protein>
    <recommendedName>
        <fullName evidence="4">Type 1 periplasmic binding fold superfamily protein</fullName>
    </recommendedName>
</protein>